<dbReference type="RefSeq" id="WP_213555049.1">
    <property type="nucleotide sequence ID" value="NZ_JBHZDI010000080.1"/>
</dbReference>
<keyword evidence="7" id="KW-1185">Reference proteome</keyword>
<feature type="chain" id="PRO_5047270698" description="Low molecular weight antigen MTB12-like C-terminal domain-containing protein" evidence="4">
    <location>
        <begin position="25"/>
        <end position="166"/>
    </location>
</feature>
<evidence type="ECO:0000259" key="5">
    <source>
        <dbReference type="Pfam" id="PF26580"/>
    </source>
</evidence>
<organism evidence="6 7">
    <name type="scientific">Nocardia tengchongensis</name>
    <dbReference type="NCBI Taxonomy" id="2055889"/>
    <lineage>
        <taxon>Bacteria</taxon>
        <taxon>Bacillati</taxon>
        <taxon>Actinomycetota</taxon>
        <taxon>Actinomycetes</taxon>
        <taxon>Mycobacteriales</taxon>
        <taxon>Nocardiaceae</taxon>
        <taxon>Nocardia</taxon>
    </lineage>
</organism>
<comment type="similarity">
    <text evidence="2">Belongs to the MTB12 family.</text>
</comment>
<dbReference type="Pfam" id="PF26580">
    <property type="entry name" value="Mtb12_C"/>
    <property type="match status" value="1"/>
</dbReference>
<evidence type="ECO:0000313" key="6">
    <source>
        <dbReference type="EMBL" id="QVI19013.1"/>
    </source>
</evidence>
<reference evidence="6 7" key="1">
    <citation type="submission" date="2021-04" db="EMBL/GenBank/DDBJ databases">
        <title>Nocardia tengchongensis.</title>
        <authorList>
            <person name="Zhuang k."/>
            <person name="Ran Y."/>
            <person name="Li W."/>
        </authorList>
    </citation>
    <scope>NUCLEOTIDE SEQUENCE [LARGE SCALE GENOMIC DNA]</scope>
    <source>
        <strain evidence="6 7">CFH S0057</strain>
    </source>
</reference>
<dbReference type="InterPro" id="IPR058644">
    <property type="entry name" value="Mtb12-like_C"/>
</dbReference>
<accession>A0ABX8CJJ9</accession>
<sequence length="166" mass="17214">MKLRQSGRLAVAALAVVTVFGLSACGSGEKHPGHTPAKPSTSKMASGQTYPPAPSATELNTAMQKVLDPSVPDTEKLDLMQGMQADPSLPSRLVEAYKQNNASITVTNVVDLGNGTLTADAQAAINGGAPQQAVVPFVAEAGKWKVQKDWICNILSLANQTSPACS</sequence>
<proteinExistence type="inferred from homology"/>
<name>A0ABX8CJJ9_9NOCA</name>
<dbReference type="EMBL" id="CP074371">
    <property type="protein sequence ID" value="QVI19013.1"/>
    <property type="molecule type" value="Genomic_DNA"/>
</dbReference>
<protein>
    <recommendedName>
        <fullName evidence="5">Low molecular weight antigen MTB12-like C-terminal domain-containing protein</fullName>
    </recommendedName>
</protein>
<feature type="compositionally biased region" description="Polar residues" evidence="3">
    <location>
        <begin position="38"/>
        <end position="49"/>
    </location>
</feature>
<keyword evidence="1 4" id="KW-0732">Signal</keyword>
<dbReference type="Proteomes" id="UP000683310">
    <property type="component" value="Chromosome"/>
</dbReference>
<evidence type="ECO:0000256" key="1">
    <source>
        <dbReference type="ARBA" id="ARBA00022729"/>
    </source>
</evidence>
<evidence type="ECO:0000256" key="4">
    <source>
        <dbReference type="SAM" id="SignalP"/>
    </source>
</evidence>
<feature type="region of interest" description="Disordered" evidence="3">
    <location>
        <begin position="25"/>
        <end position="53"/>
    </location>
</feature>
<feature type="domain" description="Low molecular weight antigen MTB12-like C-terminal" evidence="5">
    <location>
        <begin position="52"/>
        <end position="162"/>
    </location>
</feature>
<gene>
    <name evidence="6" type="ORF">KHQ06_21270</name>
</gene>
<evidence type="ECO:0000256" key="3">
    <source>
        <dbReference type="SAM" id="MobiDB-lite"/>
    </source>
</evidence>
<dbReference type="PROSITE" id="PS51257">
    <property type="entry name" value="PROKAR_LIPOPROTEIN"/>
    <property type="match status" value="1"/>
</dbReference>
<feature type="signal peptide" evidence="4">
    <location>
        <begin position="1"/>
        <end position="24"/>
    </location>
</feature>
<evidence type="ECO:0000313" key="7">
    <source>
        <dbReference type="Proteomes" id="UP000683310"/>
    </source>
</evidence>
<evidence type="ECO:0000256" key="2">
    <source>
        <dbReference type="ARBA" id="ARBA00093774"/>
    </source>
</evidence>